<evidence type="ECO:0000256" key="1">
    <source>
        <dbReference type="SAM" id="MobiDB-lite"/>
    </source>
</evidence>
<keyword evidence="3" id="KW-1185">Reference proteome</keyword>
<sequence length="542" mass="55891">MSPARQSSPTAYTNPFPMTVAAPGQPLTTVWKPNGHIANPNPIRVLCFPRGIKTMQRGDLDKPASASGILEVGRMRFNANCKDPKDPFTDCSDAFTVPSGWRNGETYACTWVWNFDGNPAGEEYSTCFDIKVAATAKAASGSGATGFESGPASGKPAVAAPAASAAPAAPAVPGTSTYRGTGSYQQDIPGRGFGIQVDSLYTYRIDNRNPSAPLCSPARQSSPTAYTNPFPMTVAAPGQPLTTVWKPNATLPTRTRFASFVSRAGSRPCSAATSTSPRARSGILEVGRMRFNANCKDPKDPFTDCSDAFTVPSGWRNGETYACTWFWNFDGNPAGEEYSTCFDIKVAATAKAASGSGATGFESGPASGKPAVAAPAASAAPAAPAVPAPAPTAAPVVPAVPASPAKPATPSSAPQPAAIPSSAPPAKTTATPPSPQSPLSKFAPRPKAVESVPMPAPKSVVITPPQPLPKITMSLPSVPPSVPAQAKSVPAVQLPVPGKGARAMKEVVAKVMSRFIAAHKGTEARMGVPFRASRASETEVTK</sequence>
<dbReference type="EMBL" id="GG745329">
    <property type="protein sequence ID" value="KNE55836.1"/>
    <property type="molecule type" value="Genomic_DNA"/>
</dbReference>
<organism evidence="2 3">
    <name type="scientific">Allomyces macrogynus (strain ATCC 38327)</name>
    <name type="common">Allomyces javanicus var. macrogynus</name>
    <dbReference type="NCBI Taxonomy" id="578462"/>
    <lineage>
        <taxon>Eukaryota</taxon>
        <taxon>Fungi</taxon>
        <taxon>Fungi incertae sedis</taxon>
        <taxon>Blastocladiomycota</taxon>
        <taxon>Blastocladiomycetes</taxon>
        <taxon>Blastocladiales</taxon>
        <taxon>Blastocladiaceae</taxon>
        <taxon>Allomyces</taxon>
    </lineage>
</organism>
<dbReference type="VEuPathDB" id="FungiDB:AMAG_01704"/>
<evidence type="ECO:0008006" key="4">
    <source>
        <dbReference type="Google" id="ProtNLM"/>
    </source>
</evidence>
<dbReference type="Proteomes" id="UP000054350">
    <property type="component" value="Unassembled WGS sequence"/>
</dbReference>
<reference evidence="3" key="2">
    <citation type="submission" date="2009-11" db="EMBL/GenBank/DDBJ databases">
        <title>The Genome Sequence of Allomyces macrogynus strain ATCC 38327.</title>
        <authorList>
            <consortium name="The Broad Institute Genome Sequencing Platform"/>
            <person name="Russ C."/>
            <person name="Cuomo C."/>
            <person name="Shea T."/>
            <person name="Young S.K."/>
            <person name="Zeng Q."/>
            <person name="Koehrsen M."/>
            <person name="Haas B."/>
            <person name="Borodovsky M."/>
            <person name="Guigo R."/>
            <person name="Alvarado L."/>
            <person name="Berlin A."/>
            <person name="Borenstein D."/>
            <person name="Chen Z."/>
            <person name="Engels R."/>
            <person name="Freedman E."/>
            <person name="Gellesch M."/>
            <person name="Goldberg J."/>
            <person name="Griggs A."/>
            <person name="Gujja S."/>
            <person name="Heiman D."/>
            <person name="Hepburn T."/>
            <person name="Howarth C."/>
            <person name="Jen D."/>
            <person name="Larson L."/>
            <person name="Lewis B."/>
            <person name="Mehta T."/>
            <person name="Park D."/>
            <person name="Pearson M."/>
            <person name="Roberts A."/>
            <person name="Saif S."/>
            <person name="Shenoy N."/>
            <person name="Sisk P."/>
            <person name="Stolte C."/>
            <person name="Sykes S."/>
            <person name="Walk T."/>
            <person name="White J."/>
            <person name="Yandava C."/>
            <person name="Burger G."/>
            <person name="Gray M.W."/>
            <person name="Holland P.W.H."/>
            <person name="King N."/>
            <person name="Lang F.B.F."/>
            <person name="Roger A.J."/>
            <person name="Ruiz-Trillo I."/>
            <person name="Lander E."/>
            <person name="Nusbaum C."/>
        </authorList>
    </citation>
    <scope>NUCLEOTIDE SEQUENCE [LARGE SCALE GENOMIC DNA]</scope>
    <source>
        <strain evidence="3">ATCC 38327</strain>
    </source>
</reference>
<evidence type="ECO:0000313" key="3">
    <source>
        <dbReference type="Proteomes" id="UP000054350"/>
    </source>
</evidence>
<name>A0A0L0S0C5_ALLM3</name>
<gene>
    <name evidence="2" type="ORF">AMAG_01704</name>
</gene>
<feature type="region of interest" description="Disordered" evidence="1">
    <location>
        <begin position="401"/>
        <end position="453"/>
    </location>
</feature>
<protein>
    <recommendedName>
        <fullName evidence="4">Chitin-binding type-4 domain-containing protein</fullName>
    </recommendedName>
</protein>
<dbReference type="AlphaFoldDB" id="A0A0L0S0C5"/>
<feature type="compositionally biased region" description="Low complexity" evidence="1">
    <location>
        <begin position="401"/>
        <end position="431"/>
    </location>
</feature>
<proteinExistence type="predicted"/>
<dbReference type="STRING" id="578462.A0A0L0S0C5"/>
<dbReference type="PANTHER" id="PTHR35559">
    <property type="entry name" value="CHITIN-BINDING TYPE-4 DOMAIN-CONTAINING PROTEIN"/>
    <property type="match status" value="1"/>
</dbReference>
<reference evidence="2 3" key="1">
    <citation type="submission" date="2009-11" db="EMBL/GenBank/DDBJ databases">
        <title>Annotation of Allomyces macrogynus ATCC 38327.</title>
        <authorList>
            <consortium name="The Broad Institute Genome Sequencing Platform"/>
            <person name="Russ C."/>
            <person name="Cuomo C."/>
            <person name="Burger G."/>
            <person name="Gray M.W."/>
            <person name="Holland P.W.H."/>
            <person name="King N."/>
            <person name="Lang F.B.F."/>
            <person name="Roger A.J."/>
            <person name="Ruiz-Trillo I."/>
            <person name="Young S.K."/>
            <person name="Zeng Q."/>
            <person name="Gargeya S."/>
            <person name="Fitzgerald M."/>
            <person name="Haas B."/>
            <person name="Abouelleil A."/>
            <person name="Alvarado L."/>
            <person name="Arachchi H.M."/>
            <person name="Berlin A."/>
            <person name="Chapman S.B."/>
            <person name="Gearin G."/>
            <person name="Goldberg J."/>
            <person name="Griggs A."/>
            <person name="Gujja S."/>
            <person name="Hansen M."/>
            <person name="Heiman D."/>
            <person name="Howarth C."/>
            <person name="Larimer J."/>
            <person name="Lui A."/>
            <person name="MacDonald P.J.P."/>
            <person name="McCowen C."/>
            <person name="Montmayeur A."/>
            <person name="Murphy C."/>
            <person name="Neiman D."/>
            <person name="Pearson M."/>
            <person name="Priest M."/>
            <person name="Roberts A."/>
            <person name="Saif S."/>
            <person name="Shea T."/>
            <person name="Sisk P."/>
            <person name="Stolte C."/>
            <person name="Sykes S."/>
            <person name="Wortman J."/>
            <person name="Nusbaum C."/>
            <person name="Birren B."/>
        </authorList>
    </citation>
    <scope>NUCLEOTIDE SEQUENCE [LARGE SCALE GENOMIC DNA]</scope>
    <source>
        <strain evidence="2 3">ATCC 38327</strain>
    </source>
</reference>
<dbReference type="eggNOG" id="ENOG502RNYJ">
    <property type="taxonomic scope" value="Eukaryota"/>
</dbReference>
<evidence type="ECO:0000313" key="2">
    <source>
        <dbReference type="EMBL" id="KNE55836.1"/>
    </source>
</evidence>
<dbReference type="OrthoDB" id="64281at2759"/>
<dbReference type="PANTHER" id="PTHR35559:SF1">
    <property type="entry name" value="CHITIN-BINDING TYPE-4 DOMAIN-CONTAINING PROTEIN"/>
    <property type="match status" value="1"/>
</dbReference>
<accession>A0A0L0S0C5</accession>